<dbReference type="AlphaFoldDB" id="A0A5J9UTK2"/>
<reference evidence="2 3" key="1">
    <citation type="journal article" date="2019" name="Sci. Rep.">
        <title>A high-quality genome of Eragrostis curvula grass provides insights into Poaceae evolution and supports new strategies to enhance forage quality.</title>
        <authorList>
            <person name="Carballo J."/>
            <person name="Santos B.A.C.M."/>
            <person name="Zappacosta D."/>
            <person name="Garbus I."/>
            <person name="Selva J.P."/>
            <person name="Gallo C.A."/>
            <person name="Diaz A."/>
            <person name="Albertini E."/>
            <person name="Caccamo M."/>
            <person name="Echenique V."/>
        </authorList>
    </citation>
    <scope>NUCLEOTIDE SEQUENCE [LARGE SCALE GENOMIC DNA]</scope>
    <source>
        <strain evidence="3">cv. Victoria</strain>
        <tissue evidence="2">Leaf</tissue>
    </source>
</reference>
<gene>
    <name evidence="2" type="ORF">EJB05_29782</name>
</gene>
<evidence type="ECO:0000313" key="3">
    <source>
        <dbReference type="Proteomes" id="UP000324897"/>
    </source>
</evidence>
<dbReference type="EMBL" id="RWGY01000013">
    <property type="protein sequence ID" value="TVU27189.1"/>
    <property type="molecule type" value="Genomic_DNA"/>
</dbReference>
<keyword evidence="3" id="KW-1185">Reference proteome</keyword>
<name>A0A5J9UTK2_9POAL</name>
<dbReference type="InterPro" id="IPR007612">
    <property type="entry name" value="LOR"/>
</dbReference>
<protein>
    <submittedName>
        <fullName evidence="2">Uncharacterized protein</fullName>
    </submittedName>
</protein>
<dbReference type="Proteomes" id="UP000324897">
    <property type="component" value="Chromosome 2"/>
</dbReference>
<dbReference type="SUPFAM" id="SSF54518">
    <property type="entry name" value="Tubby C-terminal domain-like"/>
    <property type="match status" value="1"/>
</dbReference>
<feature type="non-terminal residue" evidence="2">
    <location>
        <position position="1"/>
    </location>
</feature>
<evidence type="ECO:0000256" key="1">
    <source>
        <dbReference type="ARBA" id="ARBA00005437"/>
    </source>
</evidence>
<dbReference type="PANTHER" id="PTHR31087:SF128">
    <property type="entry name" value="PROTEIN LURP-ONE-RELATED 2"/>
    <property type="match status" value="1"/>
</dbReference>
<sequence length="131" mass="14149">MTKPLSKPLRELLSLHDRWNCYIATTEESLSDGKKQQSSTTPQLVFTMHRSSALQSSSDQAEIHMGAATTSAASSSLSCKHPAPAPSFQIEGSFSRRNCKIRGSDGKAAAKNCLPENADRRSVLSAGDRLI</sequence>
<evidence type="ECO:0000313" key="2">
    <source>
        <dbReference type="EMBL" id="TVU27189.1"/>
    </source>
</evidence>
<proteinExistence type="inferred from homology"/>
<dbReference type="InterPro" id="IPR038595">
    <property type="entry name" value="LOR_sf"/>
</dbReference>
<organism evidence="2 3">
    <name type="scientific">Eragrostis curvula</name>
    <name type="common">weeping love grass</name>
    <dbReference type="NCBI Taxonomy" id="38414"/>
    <lineage>
        <taxon>Eukaryota</taxon>
        <taxon>Viridiplantae</taxon>
        <taxon>Streptophyta</taxon>
        <taxon>Embryophyta</taxon>
        <taxon>Tracheophyta</taxon>
        <taxon>Spermatophyta</taxon>
        <taxon>Magnoliopsida</taxon>
        <taxon>Liliopsida</taxon>
        <taxon>Poales</taxon>
        <taxon>Poaceae</taxon>
        <taxon>PACMAD clade</taxon>
        <taxon>Chloridoideae</taxon>
        <taxon>Eragrostideae</taxon>
        <taxon>Eragrostidinae</taxon>
        <taxon>Eragrostis</taxon>
    </lineage>
</organism>
<accession>A0A5J9UTK2</accession>
<dbReference type="PANTHER" id="PTHR31087">
    <property type="match status" value="1"/>
</dbReference>
<comment type="similarity">
    <text evidence="1">Belongs to the LOR family.</text>
</comment>
<dbReference type="Gramene" id="TVU27189">
    <property type="protein sequence ID" value="TVU27189"/>
    <property type="gene ID" value="EJB05_29782"/>
</dbReference>
<dbReference type="InterPro" id="IPR025659">
    <property type="entry name" value="Tubby-like_C"/>
</dbReference>
<dbReference type="OrthoDB" id="680369at2759"/>
<dbReference type="Gene3D" id="2.40.160.200">
    <property type="entry name" value="LURP1-related"/>
    <property type="match status" value="1"/>
</dbReference>
<comment type="caution">
    <text evidence="2">The sequence shown here is derived from an EMBL/GenBank/DDBJ whole genome shotgun (WGS) entry which is preliminary data.</text>
</comment>